<reference evidence="2" key="3">
    <citation type="submission" date="2025-09" db="UniProtKB">
        <authorList>
            <consortium name="Ensembl"/>
        </authorList>
    </citation>
    <scope>IDENTIFICATION</scope>
</reference>
<reference evidence="2 3" key="1">
    <citation type="submission" date="2020-06" db="EMBL/GenBank/DDBJ databases">
        <authorList>
            <consortium name="Wellcome Sanger Institute Data Sharing"/>
        </authorList>
    </citation>
    <scope>NUCLEOTIDE SEQUENCE [LARGE SCALE GENOMIC DNA]</scope>
</reference>
<dbReference type="PANTHER" id="PTHR47503:SF1">
    <property type="entry name" value="PURKINJE CELL PROTEIN 2 HOMOLOG"/>
    <property type="match status" value="1"/>
</dbReference>
<dbReference type="InterPro" id="IPR011990">
    <property type="entry name" value="TPR-like_helical_dom_sf"/>
</dbReference>
<protein>
    <submittedName>
        <fullName evidence="2">Uncharacterized protein</fullName>
    </submittedName>
</protein>
<dbReference type="Gene3D" id="1.25.40.10">
    <property type="entry name" value="Tetratricopeptide repeat domain"/>
    <property type="match status" value="1"/>
</dbReference>
<dbReference type="Proteomes" id="UP000694580">
    <property type="component" value="Chromosome 7"/>
</dbReference>
<dbReference type="InterPro" id="IPR003109">
    <property type="entry name" value="GoLoco_motif"/>
</dbReference>
<feature type="region of interest" description="Disordered" evidence="1">
    <location>
        <begin position="1"/>
        <end position="56"/>
    </location>
</feature>
<sequence length="117" mass="13074">FFPSCEKQSESTGSTGLHSQRGRMEEQRCSLEPRRGSHQPSSLHHRMVANSQSRRLDDQRVSLSVLPGLQVKKKKKKKQSVWLSVTSVMLRVCPGVQTGGIERLGSSRHRHSGVPCV</sequence>
<dbReference type="Pfam" id="PF02188">
    <property type="entry name" value="GoLoco"/>
    <property type="match status" value="1"/>
</dbReference>
<dbReference type="PANTHER" id="PTHR47503">
    <property type="entry name" value="PURKINJE CELL PROTEIN 2"/>
    <property type="match status" value="1"/>
</dbReference>
<dbReference type="GO" id="GO:0005085">
    <property type="term" value="F:guanyl-nucleotide exchange factor activity"/>
    <property type="evidence" value="ECO:0007669"/>
    <property type="project" value="InterPro"/>
</dbReference>
<reference evidence="2" key="2">
    <citation type="submission" date="2025-08" db="UniProtKB">
        <authorList>
            <consortium name="Ensembl"/>
        </authorList>
    </citation>
    <scope>IDENTIFICATION</scope>
</reference>
<proteinExistence type="predicted"/>
<name>A0AAY4AS90_9TELE</name>
<accession>A0AAY4AS90</accession>
<evidence type="ECO:0000313" key="2">
    <source>
        <dbReference type="Ensembl" id="ENSDCDP00010011688.1"/>
    </source>
</evidence>
<dbReference type="InterPro" id="IPR042168">
    <property type="entry name" value="Pcp2"/>
</dbReference>
<evidence type="ECO:0000256" key="1">
    <source>
        <dbReference type="SAM" id="MobiDB-lite"/>
    </source>
</evidence>
<keyword evidence="3" id="KW-1185">Reference proteome</keyword>
<feature type="compositionally biased region" description="Basic and acidic residues" evidence="1">
    <location>
        <begin position="22"/>
        <end position="35"/>
    </location>
</feature>
<organism evidence="2 3">
    <name type="scientific">Denticeps clupeoides</name>
    <name type="common">denticle herring</name>
    <dbReference type="NCBI Taxonomy" id="299321"/>
    <lineage>
        <taxon>Eukaryota</taxon>
        <taxon>Metazoa</taxon>
        <taxon>Chordata</taxon>
        <taxon>Craniata</taxon>
        <taxon>Vertebrata</taxon>
        <taxon>Euteleostomi</taxon>
        <taxon>Actinopterygii</taxon>
        <taxon>Neopterygii</taxon>
        <taxon>Teleostei</taxon>
        <taxon>Clupei</taxon>
        <taxon>Clupeiformes</taxon>
        <taxon>Denticipitoidei</taxon>
        <taxon>Denticipitidae</taxon>
        <taxon>Denticeps</taxon>
    </lineage>
</organism>
<dbReference type="AlphaFoldDB" id="A0AAY4AS90"/>
<dbReference type="Ensembl" id="ENSDCDT00010012247.1">
    <property type="protein sequence ID" value="ENSDCDP00010011688.1"/>
    <property type="gene ID" value="ENSDCDG00010005206.1"/>
</dbReference>
<evidence type="ECO:0000313" key="3">
    <source>
        <dbReference type="Proteomes" id="UP000694580"/>
    </source>
</evidence>